<evidence type="ECO:0000256" key="1">
    <source>
        <dbReference type="PROSITE-ProRule" id="PRU00290"/>
    </source>
</evidence>
<dbReference type="Pfam" id="PF00957">
    <property type="entry name" value="Synaptobrevin"/>
    <property type="match status" value="1"/>
</dbReference>
<keyword evidence="3" id="KW-1133">Transmembrane helix</keyword>
<feature type="region of interest" description="Disordered" evidence="2">
    <location>
        <begin position="224"/>
        <end position="262"/>
    </location>
</feature>
<dbReference type="EMBL" id="JAFCIX010000420">
    <property type="protein sequence ID" value="KAH6590765.1"/>
    <property type="molecule type" value="Genomic_DNA"/>
</dbReference>
<feature type="region of interest" description="Disordered" evidence="2">
    <location>
        <begin position="1"/>
        <end position="105"/>
    </location>
</feature>
<evidence type="ECO:0000259" key="4">
    <source>
        <dbReference type="PROSITE" id="PS50892"/>
    </source>
</evidence>
<evidence type="ECO:0000256" key="2">
    <source>
        <dbReference type="SAM" id="MobiDB-lite"/>
    </source>
</evidence>
<gene>
    <name evidence="5" type="ORF">BASA50_009169</name>
</gene>
<accession>A0ABQ8F2L5</accession>
<feature type="region of interest" description="Disordered" evidence="2">
    <location>
        <begin position="319"/>
        <end position="387"/>
    </location>
</feature>
<proteinExistence type="predicted"/>
<evidence type="ECO:0000313" key="5">
    <source>
        <dbReference type="EMBL" id="KAH6590765.1"/>
    </source>
</evidence>
<keyword evidence="3" id="KW-0812">Transmembrane</keyword>
<keyword evidence="3" id="KW-0472">Membrane</keyword>
<dbReference type="Proteomes" id="UP001648503">
    <property type="component" value="Unassembled WGS sequence"/>
</dbReference>
<feature type="compositionally biased region" description="Low complexity" evidence="2">
    <location>
        <begin position="374"/>
        <end position="387"/>
    </location>
</feature>
<dbReference type="PROSITE" id="PS50892">
    <property type="entry name" value="V_SNARE"/>
    <property type="match status" value="1"/>
</dbReference>
<protein>
    <recommendedName>
        <fullName evidence="4">V-SNARE coiled-coil homology domain-containing protein</fullName>
    </recommendedName>
</protein>
<reference evidence="5 6" key="1">
    <citation type="submission" date="2021-02" db="EMBL/GenBank/DDBJ databases">
        <title>Variation within the Batrachochytrium salamandrivorans European outbreak.</title>
        <authorList>
            <person name="Kelly M."/>
            <person name="Pasmans F."/>
            <person name="Shea T.P."/>
            <person name="Munoz J.F."/>
            <person name="Carranza S."/>
            <person name="Cuomo C.A."/>
            <person name="Martel A."/>
        </authorList>
    </citation>
    <scope>NUCLEOTIDE SEQUENCE [LARGE SCALE GENOMIC DNA]</scope>
    <source>
        <strain evidence="5 6">AMFP18/2</strain>
    </source>
</reference>
<dbReference type="Gene3D" id="1.20.5.110">
    <property type="match status" value="1"/>
</dbReference>
<feature type="compositionally biased region" description="Pro residues" evidence="2">
    <location>
        <begin position="345"/>
        <end position="367"/>
    </location>
</feature>
<evidence type="ECO:0000313" key="6">
    <source>
        <dbReference type="Proteomes" id="UP001648503"/>
    </source>
</evidence>
<feature type="compositionally biased region" description="Basic and acidic residues" evidence="2">
    <location>
        <begin position="83"/>
        <end position="92"/>
    </location>
</feature>
<dbReference type="CDD" id="cd15843">
    <property type="entry name" value="R-SNARE"/>
    <property type="match status" value="1"/>
</dbReference>
<organism evidence="5 6">
    <name type="scientific">Batrachochytrium salamandrivorans</name>
    <dbReference type="NCBI Taxonomy" id="1357716"/>
    <lineage>
        <taxon>Eukaryota</taxon>
        <taxon>Fungi</taxon>
        <taxon>Fungi incertae sedis</taxon>
        <taxon>Chytridiomycota</taxon>
        <taxon>Chytridiomycota incertae sedis</taxon>
        <taxon>Chytridiomycetes</taxon>
        <taxon>Rhizophydiales</taxon>
        <taxon>Rhizophydiales incertae sedis</taxon>
        <taxon>Batrachochytrium</taxon>
    </lineage>
</organism>
<feature type="compositionally biased region" description="Gly residues" evidence="2">
    <location>
        <begin position="253"/>
        <end position="262"/>
    </location>
</feature>
<comment type="caution">
    <text evidence="5">The sequence shown here is derived from an EMBL/GenBank/DDBJ whole genome shotgun (WGS) entry which is preliminary data.</text>
</comment>
<dbReference type="InterPro" id="IPR042855">
    <property type="entry name" value="V_SNARE_CC"/>
</dbReference>
<sequence length="387" mass="41257">MNSRAVNHDACLDDDCTSNSNIHTTTDTTQPSKPTSALWRKAKSRLTPSLQRPRFAVSTGRHPASSSIDERRELLSDSDDDEPTRPRDDHLGIEIGPDTDPFSDTHEEDLLSLQRPGIGMSVQSNNPTNQVIVDIDHVAQLTHSNIGKLISRGDHLEEMRGKAARLKDVGGLFKKRARVVHTVSCMQYIKSNFMVGVYGGAMLCMIILLLLVFARGTTVARPPTGPMPIGGMPPAPLPKPAPAPAPAPIPQPGSGGNGAGIPAGGNGNQAACPCGNPYPYPIPIPYPIPYPYPIPIPYPIPYPLPQYPPPQYPPPQYPYPYPYPPSSTLNPTPSPVIPSSSPFISPSPPSPSPPSPSPSVILPPPSPSTRILQSDSPVPSASPSLAL</sequence>
<evidence type="ECO:0000256" key="3">
    <source>
        <dbReference type="SAM" id="Phobius"/>
    </source>
</evidence>
<keyword evidence="1" id="KW-0175">Coiled coil</keyword>
<feature type="compositionally biased region" description="Basic and acidic residues" evidence="2">
    <location>
        <begin position="1"/>
        <end position="11"/>
    </location>
</feature>
<dbReference type="SUPFAM" id="SSF58038">
    <property type="entry name" value="SNARE fusion complex"/>
    <property type="match status" value="1"/>
</dbReference>
<keyword evidence="6" id="KW-1185">Reference proteome</keyword>
<feature type="domain" description="V-SNARE coiled-coil homology" evidence="4">
    <location>
        <begin position="127"/>
        <end position="187"/>
    </location>
</feature>
<feature type="transmembrane region" description="Helical" evidence="3">
    <location>
        <begin position="193"/>
        <end position="214"/>
    </location>
</feature>
<feature type="compositionally biased region" description="Pro residues" evidence="2">
    <location>
        <begin position="224"/>
        <end position="251"/>
    </location>
</feature>
<name>A0ABQ8F2L5_9FUNG</name>